<organism evidence="1">
    <name type="scientific">Oryza punctata</name>
    <name type="common">Red rice</name>
    <dbReference type="NCBI Taxonomy" id="4537"/>
    <lineage>
        <taxon>Eukaryota</taxon>
        <taxon>Viridiplantae</taxon>
        <taxon>Streptophyta</taxon>
        <taxon>Embryophyta</taxon>
        <taxon>Tracheophyta</taxon>
        <taxon>Spermatophyta</taxon>
        <taxon>Magnoliopsida</taxon>
        <taxon>Liliopsida</taxon>
        <taxon>Poales</taxon>
        <taxon>Poaceae</taxon>
        <taxon>BOP clade</taxon>
        <taxon>Oryzoideae</taxon>
        <taxon>Oryzeae</taxon>
        <taxon>Oryzinae</taxon>
        <taxon>Oryza</taxon>
    </lineage>
</organism>
<accession>A0A0E0MNK6</accession>
<evidence type="ECO:0000313" key="1">
    <source>
        <dbReference type="EnsemblPlants" id="OPUNC12G14240.2"/>
    </source>
</evidence>
<dbReference type="Proteomes" id="UP000026962">
    <property type="component" value="Chromosome 12"/>
</dbReference>
<evidence type="ECO:0000313" key="2">
    <source>
        <dbReference type="Proteomes" id="UP000026962"/>
    </source>
</evidence>
<dbReference type="HOGENOM" id="CLU_2964979_0_0_1"/>
<sequence>MALFTVAVMEASGEEIVLEQRTGTVQNSPSDDIKLPQNPVRGHLQKLKCTPKASEQLTA</sequence>
<reference evidence="1" key="1">
    <citation type="submission" date="2015-04" db="UniProtKB">
        <authorList>
            <consortium name="EnsemblPlants"/>
        </authorList>
    </citation>
    <scope>IDENTIFICATION</scope>
</reference>
<name>A0A0E0MNK6_ORYPU</name>
<keyword evidence="2" id="KW-1185">Reference proteome</keyword>
<dbReference type="Gramene" id="OPUNC12G14240.2">
    <property type="protein sequence ID" value="OPUNC12G14240.2"/>
    <property type="gene ID" value="OPUNC12G14240"/>
</dbReference>
<proteinExistence type="predicted"/>
<dbReference type="AlphaFoldDB" id="A0A0E0MNK6"/>
<dbReference type="EnsemblPlants" id="OPUNC12G14240.2">
    <property type="protein sequence ID" value="OPUNC12G14240.2"/>
    <property type="gene ID" value="OPUNC12G14240"/>
</dbReference>
<reference evidence="1" key="2">
    <citation type="submission" date="2018-05" db="EMBL/GenBank/DDBJ databases">
        <title>OpunRS2 (Oryza punctata Reference Sequence Version 2).</title>
        <authorList>
            <person name="Zhang J."/>
            <person name="Kudrna D."/>
            <person name="Lee S."/>
            <person name="Talag J."/>
            <person name="Welchert J."/>
            <person name="Wing R.A."/>
        </authorList>
    </citation>
    <scope>NUCLEOTIDE SEQUENCE [LARGE SCALE GENOMIC DNA]</scope>
</reference>
<protein>
    <submittedName>
        <fullName evidence="1">Uncharacterized protein</fullName>
    </submittedName>
</protein>